<feature type="region of interest" description="Disordered" evidence="1">
    <location>
        <begin position="1"/>
        <end position="21"/>
    </location>
</feature>
<gene>
    <name evidence="2" type="ORF">PU560_02135</name>
</gene>
<dbReference type="EMBL" id="JARACI010000381">
    <property type="protein sequence ID" value="MDD9205263.1"/>
    <property type="molecule type" value="Genomic_DNA"/>
</dbReference>
<dbReference type="Pfam" id="PF03883">
    <property type="entry name" value="H2O2_YaaD"/>
    <property type="match status" value="1"/>
</dbReference>
<evidence type="ECO:0000256" key="1">
    <source>
        <dbReference type="SAM" id="MobiDB-lite"/>
    </source>
</evidence>
<accession>A0ABT5TT68</accession>
<sequence>MLILLPPSEGKTPPAGGAPVDLSRLTAPQLAAARERVLGTLMEVSARPDALEVLGVGAGVRADVARNTRLTAEPAARSAEVYTGVLYAAAQLDGLEPAGAAGAARSVRIVSALWGLLSPADLIPAYRLSMSTALPGTGRLSTYWRRHLGAELDERARGDVVVDCRSAAYTAAWRPPADAEHLTVRVVRDDGGRRQVVSHHAKHARGLLTRHLLTAGGTPTTGEEVAEVARTMPTDEVRGVELAPSARPGRPRVLTLVV</sequence>
<comment type="caution">
    <text evidence="2">The sequence shown here is derived from an EMBL/GenBank/DDBJ whole genome shotgun (WGS) entry which is preliminary data.</text>
</comment>
<dbReference type="Proteomes" id="UP001165561">
    <property type="component" value="Unassembled WGS sequence"/>
</dbReference>
<evidence type="ECO:0000313" key="2">
    <source>
        <dbReference type="EMBL" id="MDD9205263.1"/>
    </source>
</evidence>
<name>A0ABT5TT68_9MICO</name>
<reference evidence="2" key="1">
    <citation type="submission" date="2023-02" db="EMBL/GenBank/DDBJ databases">
        <title>Georgenia sp.10Sc9-8, isolated from a soil sample collected from the Taklamakan desert.</title>
        <authorList>
            <person name="Liu S."/>
        </authorList>
    </citation>
    <scope>NUCLEOTIDE SEQUENCE</scope>
    <source>
        <strain evidence="2">10Sc9-8</strain>
    </source>
</reference>
<keyword evidence="3" id="KW-1185">Reference proteome</keyword>
<dbReference type="InterPro" id="IPR005583">
    <property type="entry name" value="YaaA"/>
</dbReference>
<dbReference type="PANTHER" id="PTHR30283">
    <property type="entry name" value="PEROXIDE STRESS RESPONSE PROTEIN YAAA"/>
    <property type="match status" value="1"/>
</dbReference>
<protein>
    <submittedName>
        <fullName evidence="2">Peroxide stress protein YaaA</fullName>
    </submittedName>
</protein>
<proteinExistence type="predicted"/>
<dbReference type="PANTHER" id="PTHR30283:SF4">
    <property type="entry name" value="PEROXIDE STRESS RESISTANCE PROTEIN YAAA"/>
    <property type="match status" value="1"/>
</dbReference>
<organism evidence="2 3">
    <name type="scientific">Georgenia halotolerans</name>
    <dbReference type="NCBI Taxonomy" id="3028317"/>
    <lineage>
        <taxon>Bacteria</taxon>
        <taxon>Bacillati</taxon>
        <taxon>Actinomycetota</taxon>
        <taxon>Actinomycetes</taxon>
        <taxon>Micrococcales</taxon>
        <taxon>Bogoriellaceae</taxon>
        <taxon>Georgenia</taxon>
    </lineage>
</organism>
<evidence type="ECO:0000313" key="3">
    <source>
        <dbReference type="Proteomes" id="UP001165561"/>
    </source>
</evidence>